<feature type="compositionally biased region" description="Polar residues" evidence="2">
    <location>
        <begin position="1821"/>
        <end position="1832"/>
    </location>
</feature>
<dbReference type="Pfam" id="PF12814">
    <property type="entry name" value="Mcp5_PH"/>
    <property type="match status" value="1"/>
</dbReference>
<keyword evidence="5" id="KW-1185">Reference proteome</keyword>
<feature type="region of interest" description="Disordered" evidence="2">
    <location>
        <begin position="1327"/>
        <end position="1419"/>
    </location>
</feature>
<feature type="compositionally biased region" description="Polar residues" evidence="2">
    <location>
        <begin position="1380"/>
        <end position="1393"/>
    </location>
</feature>
<feature type="compositionally biased region" description="Low complexity" evidence="2">
    <location>
        <begin position="704"/>
        <end position="713"/>
    </location>
</feature>
<dbReference type="InterPro" id="IPR053005">
    <property type="entry name" value="Nuclear_Pos-Cytoskel_Interact"/>
</dbReference>
<feature type="compositionally biased region" description="Basic residues" evidence="2">
    <location>
        <begin position="1909"/>
        <end position="1922"/>
    </location>
</feature>
<feature type="region of interest" description="Disordered" evidence="2">
    <location>
        <begin position="1780"/>
        <end position="1832"/>
    </location>
</feature>
<dbReference type="PROSITE" id="PS50003">
    <property type="entry name" value="PH_DOMAIN"/>
    <property type="match status" value="1"/>
</dbReference>
<feature type="compositionally biased region" description="Polar residues" evidence="2">
    <location>
        <begin position="1799"/>
        <end position="1813"/>
    </location>
</feature>
<feature type="coiled-coil region" evidence="1">
    <location>
        <begin position="201"/>
        <end position="235"/>
    </location>
</feature>
<gene>
    <name evidence="4" type="ORF">VPNG_07382</name>
</gene>
<name>A0A423WUM8_9PEZI</name>
<feature type="domain" description="PH" evidence="3">
    <location>
        <begin position="1644"/>
        <end position="1755"/>
    </location>
</feature>
<feature type="compositionally biased region" description="Polar residues" evidence="2">
    <location>
        <begin position="634"/>
        <end position="664"/>
    </location>
</feature>
<proteinExistence type="predicted"/>
<dbReference type="GO" id="GO:0005543">
    <property type="term" value="F:phospholipid binding"/>
    <property type="evidence" value="ECO:0007669"/>
    <property type="project" value="InterPro"/>
</dbReference>
<dbReference type="GO" id="GO:0005938">
    <property type="term" value="C:cell cortex"/>
    <property type="evidence" value="ECO:0007669"/>
    <property type="project" value="InterPro"/>
</dbReference>
<feature type="region of interest" description="Disordered" evidence="2">
    <location>
        <begin position="1556"/>
        <end position="1608"/>
    </location>
</feature>
<reference evidence="4 5" key="1">
    <citation type="submission" date="2015-09" db="EMBL/GenBank/DDBJ databases">
        <title>Host preference determinants of Valsa canker pathogens revealed by comparative genomics.</title>
        <authorList>
            <person name="Yin Z."/>
            <person name="Huang L."/>
        </authorList>
    </citation>
    <scope>NUCLEOTIDE SEQUENCE [LARGE SCALE GENOMIC DNA]</scope>
    <source>
        <strain evidence="4 5">SXYLt</strain>
    </source>
</reference>
<comment type="caution">
    <text evidence="4">The sequence shown here is derived from an EMBL/GenBank/DDBJ whole genome shotgun (WGS) entry which is preliminary data.</text>
</comment>
<feature type="region of interest" description="Disordered" evidence="2">
    <location>
        <begin position="352"/>
        <end position="396"/>
    </location>
</feature>
<dbReference type="SMART" id="SM00233">
    <property type="entry name" value="PH"/>
    <property type="match status" value="1"/>
</dbReference>
<evidence type="ECO:0000313" key="4">
    <source>
        <dbReference type="EMBL" id="ROW07186.1"/>
    </source>
</evidence>
<organism evidence="4 5">
    <name type="scientific">Cytospora leucostoma</name>
    <dbReference type="NCBI Taxonomy" id="1230097"/>
    <lineage>
        <taxon>Eukaryota</taxon>
        <taxon>Fungi</taxon>
        <taxon>Dikarya</taxon>
        <taxon>Ascomycota</taxon>
        <taxon>Pezizomycotina</taxon>
        <taxon>Sordariomycetes</taxon>
        <taxon>Sordariomycetidae</taxon>
        <taxon>Diaporthales</taxon>
        <taxon>Cytosporaceae</taxon>
        <taxon>Cytospora</taxon>
    </lineage>
</organism>
<dbReference type="OrthoDB" id="2149224at2759"/>
<dbReference type="CDD" id="cd13365">
    <property type="entry name" value="PH_PLC_plant-like"/>
    <property type="match status" value="1"/>
</dbReference>
<feature type="region of interest" description="Disordered" evidence="2">
    <location>
        <begin position="446"/>
        <end position="664"/>
    </location>
</feature>
<dbReference type="InterPro" id="IPR024774">
    <property type="entry name" value="PH_dom-Mcp5-type"/>
</dbReference>
<feature type="region of interest" description="Disordered" evidence="2">
    <location>
        <begin position="1907"/>
        <end position="1946"/>
    </location>
</feature>
<feature type="compositionally biased region" description="Low complexity" evidence="2">
    <location>
        <begin position="528"/>
        <end position="538"/>
    </location>
</feature>
<feature type="compositionally biased region" description="Pro residues" evidence="2">
    <location>
        <begin position="384"/>
        <end position="393"/>
    </location>
</feature>
<feature type="compositionally biased region" description="Polar residues" evidence="2">
    <location>
        <begin position="1926"/>
        <end position="1946"/>
    </location>
</feature>
<dbReference type="GO" id="GO:0005739">
    <property type="term" value="C:mitochondrion"/>
    <property type="evidence" value="ECO:0007669"/>
    <property type="project" value="TreeGrafter"/>
</dbReference>
<dbReference type="GO" id="GO:0000226">
    <property type="term" value="P:microtubule cytoskeleton organization"/>
    <property type="evidence" value="ECO:0007669"/>
    <property type="project" value="TreeGrafter"/>
</dbReference>
<evidence type="ECO:0000256" key="1">
    <source>
        <dbReference type="SAM" id="Coils"/>
    </source>
</evidence>
<feature type="coiled-coil region" evidence="1">
    <location>
        <begin position="1868"/>
        <end position="1895"/>
    </location>
</feature>
<feature type="compositionally biased region" description="Basic and acidic residues" evidence="2">
    <location>
        <begin position="462"/>
        <end position="492"/>
    </location>
</feature>
<dbReference type="InterPro" id="IPR001849">
    <property type="entry name" value="PH_domain"/>
</dbReference>
<dbReference type="GO" id="GO:0015631">
    <property type="term" value="F:tubulin binding"/>
    <property type="evidence" value="ECO:0007669"/>
    <property type="project" value="TreeGrafter"/>
</dbReference>
<feature type="compositionally biased region" description="Polar residues" evidence="2">
    <location>
        <begin position="1494"/>
        <end position="1508"/>
    </location>
</feature>
<dbReference type="SUPFAM" id="SSF50729">
    <property type="entry name" value="PH domain-like"/>
    <property type="match status" value="1"/>
</dbReference>
<feature type="compositionally biased region" description="Polar residues" evidence="2">
    <location>
        <begin position="682"/>
        <end position="698"/>
    </location>
</feature>
<feature type="region of interest" description="Disordered" evidence="2">
    <location>
        <begin position="1"/>
        <end position="29"/>
    </location>
</feature>
<feature type="compositionally biased region" description="Polar residues" evidence="2">
    <location>
        <begin position="1563"/>
        <end position="1577"/>
    </location>
</feature>
<keyword evidence="1" id="KW-0175">Coiled coil</keyword>
<sequence length="1946" mass="212159">MANSMASDEPLVLGQEEPDPFVSSSNPTNHRFSTFDSHAFALGPGTSPASAKHALEAHLADTDRRMEEAGKLGTALVQQRRELEERLKEVEQLETEDELSPDLKQKLMVIEKDFNEVARDSARAFLPKQRMSSHEVASGLPFTPDKSVVRRSVSPSKFESLATGSPSKVAVPNRKMRNQPANRIHDIEFAAEISTSLITQVRNLQALLQERDEEVKDLKTEKSGLQVEVEGFQQRMRNLDESESRYKDENWNLETQIQELMAAQREAADREGKLTNALNLLQADKNSTQRELDEIKTAHSKLAEDHAAAVKHHDIELGTAKRNAIMAEAERVAMQRKIEELTSQNQELAKAISLERGRSSLRNTPSGSSEDDLDNAGGNMTPEHSPPPSPIKPTPRHSMLETETLKTSLQHAQRTIQSLRSNVHREKTEKLELKRLLQDARDEVEKLRSDPVERPHHKRAREAKSREFKKPPKLDKLGNARTPKAEILHFDDPEWEEVATQKGSPTGYFPRTADIPLPSTETDEFETANEANETTDAFETAHERSTETEEFQTGAEDFTDSDTETESPSRRAGTTRANALRRAPIFAANQEYTYESTASTSASEDEGDYTDITRTPGSPTQKRGRANRGILSRRSIQFSEGPSVQGSPASHPNSSFSGPSGMPQQSLFAELNELDGSDEDSITNTPGRRSIRSNTPGSTARGRTASPASTVPAVPAIPKVPMVDSGMMTEPVDVHYVVDPHSPSTTAVPPQRPISLDSLASVVQDRPLSMYSDASAQYDIDERLAQFPAPPAAPTSIGSIPTPFLPPPQRLGMSSVYAEEIEPRAEPEPILPSLGMSNVYAEEIEPLAEPEPEPVSPPKLGLSNVVYEHVEPLAEPQVPPPTLSMSRVVVEGIEPVAEPEIPPPAPPALSVSSIVAEHVAPVAEPEKPLPPPPTLAMSSVNSTEVEPVAEPEPEPKIVRVVEYVEAPKPPPPTLAISAISSSEVEPVAEAEREPEIVRVVEYVEAPQPPPATLGYSTISAAEVEPVAEAEREPEIVRVVEYVEAPKPPPPTLDYSQVSSAEVEPIAEAEREPEIVRIVEYVEAPKPPPQRLEYSTVSSAEVEPIAEAEREPEVVRIVEYVEAPKPPPPVLALSSIASAEVEPLAEPESEPEIVRVIEYVDAPKPPPAELAYSALVAEGIEPRAEPEAPLPSLSLSSLTSEQVEPRSEPQPIPASLSLSSVVTEGIEPKAEAPPSLSVSAIASEHVEPVSEPQSLPPLLSVSTIVSEHVEPISPVEPKVILDKPKAAVLDFSLIQSLETSPIEPASSIFGKPKSAPLDFSAIESLETEPISPRNPRHGTIAARDGEENPVTPSKGIFESIFGRGKGREPETPFIAEDETRQSPSFTPLTETPESQRPFKEISANTNSKPVRKEAVQLSDSGAQTALTAEAIDQLLNSKRQPLAQLAHKRSSSLASLHSMGTPGTVRVQESLESLSTIARPRGRMLDTGIEAISEASLSRPGSSASTRASLRNMPPLPPNHKEAIEAARTGTANSGHGTIGSMGPPLYPASAYKNPMTRPRTPVSHLSVNNSVKGSPTPRQERLGSSHGMADVHSPNRLTSRSRKSSVSSFASEVDARFSSIGGMGMGAHGFGPNTDPRMIQAITQTMIGEYLWKYTRKAGRGEMSDNRHRRYFWVHPYTRTLYWSDRDPTTAGRSELRAKSVPIEAVRVVTDDNPSPPGLHRKSLVIISPGRSVKITCTTGQRHETWFNALSYLLLRTNTEGQADTEELVNGITRDDVEEFNPSYGARQTPGTRSRAAPSISSYNSHGTRNSHAVNLDVPTLTPNRNATSAGSLSKATLTGRLSGYWKDSLSGLRSRSGVHDQTSLYENDEVHDSAEDLRQMYEQQDREADRLDNVRACCDGKHDVGTLTRRKASSRQSHHPHTHEGSSIHSHPSRASTPATVRSRT</sequence>
<evidence type="ECO:0000313" key="5">
    <source>
        <dbReference type="Proteomes" id="UP000285146"/>
    </source>
</evidence>
<accession>A0A423WUM8</accession>
<dbReference type="STRING" id="1230097.A0A423WUM8"/>
<feature type="region of interest" description="Disordered" evidence="2">
    <location>
        <begin position="1491"/>
        <end position="1514"/>
    </location>
</feature>
<protein>
    <recommendedName>
        <fullName evidence="3">PH domain-containing protein</fullName>
    </recommendedName>
</protein>
<dbReference type="InParanoid" id="A0A423WUM8"/>
<evidence type="ECO:0000256" key="2">
    <source>
        <dbReference type="SAM" id="MobiDB-lite"/>
    </source>
</evidence>
<evidence type="ECO:0000259" key="3">
    <source>
        <dbReference type="PROSITE" id="PS50003"/>
    </source>
</evidence>
<feature type="compositionally biased region" description="Polar residues" evidence="2">
    <location>
        <begin position="612"/>
        <end position="621"/>
    </location>
</feature>
<feature type="coiled-coil region" evidence="1">
    <location>
        <begin position="278"/>
        <end position="351"/>
    </location>
</feature>
<feature type="compositionally biased region" description="Low complexity" evidence="2">
    <location>
        <begin position="591"/>
        <end position="602"/>
    </location>
</feature>
<dbReference type="Proteomes" id="UP000285146">
    <property type="component" value="Unassembled WGS sequence"/>
</dbReference>
<feature type="region of interest" description="Disordered" evidence="2">
    <location>
        <begin position="676"/>
        <end position="713"/>
    </location>
</feature>
<dbReference type="GO" id="GO:0032065">
    <property type="term" value="P:maintenance of protein location in cell cortex"/>
    <property type="evidence" value="ECO:0007669"/>
    <property type="project" value="InterPro"/>
</dbReference>
<dbReference type="EMBL" id="LKEB01000039">
    <property type="protein sequence ID" value="ROW07186.1"/>
    <property type="molecule type" value="Genomic_DNA"/>
</dbReference>
<dbReference type="PANTHER" id="PTHR28190">
    <property type="entry name" value="NUCLEAR MIGRATION PROTEIN NUM1"/>
    <property type="match status" value="1"/>
</dbReference>
<feature type="region of interest" description="Disordered" evidence="2">
    <location>
        <begin position="1184"/>
        <end position="1214"/>
    </location>
</feature>
<dbReference type="PANTHER" id="PTHR28190:SF1">
    <property type="entry name" value="NUCLEAR MIGRATION PROTEIN NUM1"/>
    <property type="match status" value="1"/>
</dbReference>
<feature type="coiled-coil region" evidence="1">
    <location>
        <begin position="73"/>
        <end position="100"/>
    </location>
</feature>